<dbReference type="EMBL" id="PITJ01002142">
    <property type="protein sequence ID" value="TBT97663.1"/>
    <property type="molecule type" value="Genomic_DNA"/>
</dbReference>
<dbReference type="GO" id="GO:0006432">
    <property type="term" value="P:phenylalanyl-tRNA aminoacylation"/>
    <property type="evidence" value="ECO:0007669"/>
    <property type="project" value="InterPro"/>
</dbReference>
<evidence type="ECO:0000256" key="15">
    <source>
        <dbReference type="ARBA" id="ARBA00049255"/>
    </source>
</evidence>
<dbReference type="FunFam" id="3.30.930.10:FF:000178">
    <property type="entry name" value="Phenylalanyl-tRNA synthetase subunit alpha"/>
    <property type="match status" value="1"/>
</dbReference>
<keyword evidence="11" id="KW-0460">Magnesium</keyword>
<reference evidence="18 19" key="1">
    <citation type="submission" date="2017-12" db="EMBL/GenBank/DDBJ databases">
        <authorList>
            <person name="Pombert J.-F."/>
            <person name="Haag K.L."/>
            <person name="Ebert D."/>
        </authorList>
    </citation>
    <scope>NUCLEOTIDE SEQUENCE [LARGE SCALE GENOMIC DNA]</scope>
    <source>
        <strain evidence="18">FI-OER-3-3</strain>
    </source>
</reference>
<dbReference type="GO" id="GO:0000049">
    <property type="term" value="F:tRNA binding"/>
    <property type="evidence" value="ECO:0007669"/>
    <property type="project" value="InterPro"/>
</dbReference>
<dbReference type="GO" id="GO:0046872">
    <property type="term" value="F:metal ion binding"/>
    <property type="evidence" value="ECO:0007669"/>
    <property type="project" value="UniProtKB-KW"/>
</dbReference>
<organism evidence="18 19">
    <name type="scientific">Hamiltosporidium tvaerminnensis</name>
    <dbReference type="NCBI Taxonomy" id="1176355"/>
    <lineage>
        <taxon>Eukaryota</taxon>
        <taxon>Fungi</taxon>
        <taxon>Fungi incertae sedis</taxon>
        <taxon>Microsporidia</taxon>
        <taxon>Dubosqiidae</taxon>
        <taxon>Hamiltosporidium</taxon>
    </lineage>
</organism>
<evidence type="ECO:0000256" key="11">
    <source>
        <dbReference type="ARBA" id="ARBA00022842"/>
    </source>
</evidence>
<comment type="subcellular location">
    <subcellularLocation>
        <location evidence="2">Cytoplasm</location>
    </subcellularLocation>
</comment>
<evidence type="ECO:0000256" key="10">
    <source>
        <dbReference type="ARBA" id="ARBA00022840"/>
    </source>
</evidence>
<proteinExistence type="inferred from homology"/>
<dbReference type="Pfam" id="PF18553">
    <property type="entry name" value="PheRS_DBD3"/>
    <property type="match status" value="1"/>
</dbReference>
<dbReference type="NCBIfam" id="NF003210">
    <property type="entry name" value="PRK04172.1"/>
    <property type="match status" value="1"/>
</dbReference>
<dbReference type="PANTHER" id="PTHR11538">
    <property type="entry name" value="PHENYLALANYL-TRNA SYNTHETASE"/>
    <property type="match status" value="1"/>
</dbReference>
<comment type="similarity">
    <text evidence="3">Belongs to the class-II aminoacyl-tRNA synthetase family. Phe-tRNA synthetase alpha subunit type 2 subfamily.</text>
</comment>
<accession>A0A4Q9KSE3</accession>
<evidence type="ECO:0000256" key="8">
    <source>
        <dbReference type="ARBA" id="ARBA00022723"/>
    </source>
</evidence>
<dbReference type="GO" id="GO:0005524">
    <property type="term" value="F:ATP binding"/>
    <property type="evidence" value="ECO:0007669"/>
    <property type="project" value="UniProtKB-KW"/>
</dbReference>
<dbReference type="AlphaFoldDB" id="A0A4Q9KSE3"/>
<dbReference type="SUPFAM" id="SSF55681">
    <property type="entry name" value="Class II aaRS and biotin synthetases"/>
    <property type="match status" value="1"/>
</dbReference>
<keyword evidence="12" id="KW-0648">Protein biosynthesis</keyword>
<protein>
    <recommendedName>
        <fullName evidence="16">Probable phenylalanine--tRNA ligase alpha subunit</fullName>
        <ecNumber evidence="5">6.1.1.20</ecNumber>
    </recommendedName>
    <alternativeName>
        <fullName evidence="14">Phenylalanyl-tRNA synthetase alpha subunit</fullName>
    </alternativeName>
</protein>
<dbReference type="VEuPathDB" id="MicrosporidiaDB:CWI37_2142p0010"/>
<dbReference type="GO" id="GO:0005829">
    <property type="term" value="C:cytosol"/>
    <property type="evidence" value="ECO:0007669"/>
    <property type="project" value="TreeGrafter"/>
</dbReference>
<evidence type="ECO:0000256" key="5">
    <source>
        <dbReference type="ARBA" id="ARBA00012814"/>
    </source>
</evidence>
<dbReference type="GO" id="GO:0004826">
    <property type="term" value="F:phenylalanine-tRNA ligase activity"/>
    <property type="evidence" value="ECO:0007669"/>
    <property type="project" value="UniProtKB-EC"/>
</dbReference>
<evidence type="ECO:0000313" key="19">
    <source>
        <dbReference type="Proteomes" id="UP000292362"/>
    </source>
</evidence>
<comment type="caution">
    <text evidence="18">The sequence shown here is derived from an EMBL/GenBank/DDBJ whole genome shotgun (WGS) entry which is preliminary data.</text>
</comment>
<evidence type="ECO:0000256" key="13">
    <source>
        <dbReference type="ARBA" id="ARBA00023146"/>
    </source>
</evidence>
<dbReference type="GO" id="GO:0009328">
    <property type="term" value="C:phenylalanine-tRNA ligase complex"/>
    <property type="evidence" value="ECO:0007669"/>
    <property type="project" value="TreeGrafter"/>
</dbReference>
<evidence type="ECO:0000256" key="1">
    <source>
        <dbReference type="ARBA" id="ARBA00001946"/>
    </source>
</evidence>
<evidence type="ECO:0000259" key="17">
    <source>
        <dbReference type="PROSITE" id="PS50862"/>
    </source>
</evidence>
<dbReference type="CDD" id="cd00496">
    <property type="entry name" value="PheRS_alpha_core"/>
    <property type="match status" value="1"/>
</dbReference>
<keyword evidence="8" id="KW-0479">Metal-binding</keyword>
<evidence type="ECO:0000256" key="16">
    <source>
        <dbReference type="ARBA" id="ARBA00071799"/>
    </source>
</evidence>
<comment type="cofactor">
    <cofactor evidence="1">
        <name>Mg(2+)</name>
        <dbReference type="ChEBI" id="CHEBI:18420"/>
    </cofactor>
</comment>
<dbReference type="Gene3D" id="1.10.10.2330">
    <property type="match status" value="1"/>
</dbReference>
<comment type="catalytic activity">
    <reaction evidence="15">
        <text>tRNA(Phe) + L-phenylalanine + ATP = L-phenylalanyl-tRNA(Phe) + AMP + diphosphate + H(+)</text>
        <dbReference type="Rhea" id="RHEA:19413"/>
        <dbReference type="Rhea" id="RHEA-COMP:9668"/>
        <dbReference type="Rhea" id="RHEA-COMP:9699"/>
        <dbReference type="ChEBI" id="CHEBI:15378"/>
        <dbReference type="ChEBI" id="CHEBI:30616"/>
        <dbReference type="ChEBI" id="CHEBI:33019"/>
        <dbReference type="ChEBI" id="CHEBI:58095"/>
        <dbReference type="ChEBI" id="CHEBI:78442"/>
        <dbReference type="ChEBI" id="CHEBI:78531"/>
        <dbReference type="ChEBI" id="CHEBI:456215"/>
        <dbReference type="EC" id="6.1.1.20"/>
    </reaction>
</comment>
<evidence type="ECO:0000256" key="9">
    <source>
        <dbReference type="ARBA" id="ARBA00022741"/>
    </source>
</evidence>
<dbReference type="PROSITE" id="PS50862">
    <property type="entry name" value="AA_TRNA_LIGASE_II"/>
    <property type="match status" value="1"/>
</dbReference>
<evidence type="ECO:0000256" key="7">
    <source>
        <dbReference type="ARBA" id="ARBA00022598"/>
    </source>
</evidence>
<evidence type="ECO:0000256" key="2">
    <source>
        <dbReference type="ARBA" id="ARBA00004496"/>
    </source>
</evidence>
<dbReference type="EC" id="6.1.1.20" evidence="5"/>
<name>A0A4Q9KSE3_9MICR</name>
<dbReference type="Pfam" id="PF01409">
    <property type="entry name" value="tRNA-synt_2d"/>
    <property type="match status" value="1"/>
</dbReference>
<dbReference type="InterPro" id="IPR004529">
    <property type="entry name" value="Phe-tRNA-synth_IIc_asu"/>
</dbReference>
<gene>
    <name evidence="18" type="ORF">CWI37_2142p0010</name>
</gene>
<keyword evidence="6" id="KW-0963">Cytoplasm</keyword>
<keyword evidence="9" id="KW-0547">Nucleotide-binding</keyword>
<dbReference type="Gene3D" id="3.30.1370.240">
    <property type="match status" value="1"/>
</dbReference>
<dbReference type="InterPro" id="IPR040725">
    <property type="entry name" value="PheRS_DBD3"/>
</dbReference>
<dbReference type="PANTHER" id="PTHR11538:SF40">
    <property type="entry name" value="PHENYLALANINE--TRNA LIGASE ALPHA SUBUNIT"/>
    <property type="match status" value="1"/>
</dbReference>
<evidence type="ECO:0000256" key="4">
    <source>
        <dbReference type="ARBA" id="ARBA00011209"/>
    </source>
</evidence>
<dbReference type="InterPro" id="IPR045864">
    <property type="entry name" value="aa-tRNA-synth_II/BPL/LPL"/>
</dbReference>
<keyword evidence="10" id="KW-0067">ATP-binding</keyword>
<keyword evidence="7 18" id="KW-0436">Ligase</keyword>
<evidence type="ECO:0000256" key="6">
    <source>
        <dbReference type="ARBA" id="ARBA00022490"/>
    </source>
</evidence>
<dbReference type="Gene3D" id="3.30.930.10">
    <property type="entry name" value="Bira Bifunctional Protein, Domain 2"/>
    <property type="match status" value="1"/>
</dbReference>
<evidence type="ECO:0000256" key="3">
    <source>
        <dbReference type="ARBA" id="ARBA00006703"/>
    </source>
</evidence>
<sequence>MDEEIAKLILNKLYISSSITSKGISEDGKSITGTLMSLESKGLIKYISNDEYYYVLSDEGNSILENGSHEYIFYNLISSKGMEIEESKKYEIGKLNAFKKQWVVKRGDRIYKNVCEITDDVCESLKEINCNNFSKKISVEMLNSLIKRKLIVKKKKVEYSIFRGVNYCNEIEKLETDLTHKMVLDGSYKAKSFKSYNFDSSGILPMAGELHPMMKIREEFRKIFLEMGFEEMPTNRYVETSFWNFDALFQPQNHPSRDSHDTFFTTDEFTDEVVPEKYLERVKNVHMRGGYGSSGYLYEFDEKETRRPVLRTHTTASSCRLLYQLAAKDFVPGKYFSIDKVFRNESVDATHLAEFHQVEGVVVGKNIGLGHLMAIIKQFFRKLNMDRIKFKPAYNPYTEPSMEVFAYHEGLKKWIEVGNSGVFRPEMLKPMGFEDNVRVLGWGLSLERPTMIKYNVSNIRKLVGHKVEFQFIKDSKICYF</sequence>
<dbReference type="InterPro" id="IPR006195">
    <property type="entry name" value="aa-tRNA-synth_II"/>
</dbReference>
<dbReference type="Proteomes" id="UP000292362">
    <property type="component" value="Unassembled WGS sequence"/>
</dbReference>
<evidence type="ECO:0000256" key="14">
    <source>
        <dbReference type="ARBA" id="ARBA00030612"/>
    </source>
</evidence>
<dbReference type="InterPro" id="IPR002319">
    <property type="entry name" value="Phenylalanyl-tRNA_Synthase"/>
</dbReference>
<dbReference type="Gene3D" id="1.10.10.2320">
    <property type="match status" value="1"/>
</dbReference>
<keyword evidence="13" id="KW-0030">Aminoacyl-tRNA synthetase</keyword>
<evidence type="ECO:0000256" key="12">
    <source>
        <dbReference type="ARBA" id="ARBA00022917"/>
    </source>
</evidence>
<feature type="domain" description="Aminoacyl-transfer RNA synthetases class-II family profile" evidence="17">
    <location>
        <begin position="215"/>
        <end position="464"/>
    </location>
</feature>
<comment type="subunit">
    <text evidence="4">Tetramer of two alpha and two beta subunits.</text>
</comment>
<evidence type="ECO:0000313" key="18">
    <source>
        <dbReference type="EMBL" id="TBT97663.1"/>
    </source>
</evidence>
<dbReference type="NCBIfam" id="TIGR00468">
    <property type="entry name" value="pheS"/>
    <property type="match status" value="1"/>
</dbReference>